<dbReference type="Proteomes" id="UP000295414">
    <property type="component" value="Unassembled WGS sequence"/>
</dbReference>
<dbReference type="SUPFAM" id="SSF56954">
    <property type="entry name" value="Outer membrane efflux proteins (OEP)"/>
    <property type="match status" value="1"/>
</dbReference>
<name>A0A4R3N8R3_9GAMM</name>
<evidence type="ECO:0000313" key="2">
    <source>
        <dbReference type="EMBL" id="TCT24911.1"/>
    </source>
</evidence>
<dbReference type="PANTHER" id="PTHR30203">
    <property type="entry name" value="OUTER MEMBRANE CATION EFFLUX PROTEIN"/>
    <property type="match status" value="1"/>
</dbReference>
<organism evidence="2 3">
    <name type="scientific">Thermomonas haemolytica</name>
    <dbReference type="NCBI Taxonomy" id="141949"/>
    <lineage>
        <taxon>Bacteria</taxon>
        <taxon>Pseudomonadati</taxon>
        <taxon>Pseudomonadota</taxon>
        <taxon>Gammaproteobacteria</taxon>
        <taxon>Lysobacterales</taxon>
        <taxon>Lysobacteraceae</taxon>
        <taxon>Thermomonas</taxon>
    </lineage>
</organism>
<proteinExistence type="predicted"/>
<reference evidence="2 3" key="1">
    <citation type="submission" date="2019-03" db="EMBL/GenBank/DDBJ databases">
        <title>Genomic Encyclopedia of Type Strains, Phase IV (KMG-IV): sequencing the most valuable type-strain genomes for metagenomic binning, comparative biology and taxonomic classification.</title>
        <authorList>
            <person name="Goeker M."/>
        </authorList>
    </citation>
    <scope>NUCLEOTIDE SEQUENCE [LARGE SCALE GENOMIC DNA]</scope>
    <source>
        <strain evidence="2 3">DSM 13605</strain>
    </source>
</reference>
<comment type="caution">
    <text evidence="2">The sequence shown here is derived from an EMBL/GenBank/DDBJ whole genome shotgun (WGS) entry which is preliminary data.</text>
</comment>
<dbReference type="EMBL" id="SMAP01000003">
    <property type="protein sequence ID" value="TCT24911.1"/>
    <property type="molecule type" value="Genomic_DNA"/>
</dbReference>
<dbReference type="RefSeq" id="WP_114959628.1">
    <property type="nucleotide sequence ID" value="NZ_MSZW01000044.1"/>
</dbReference>
<sequence>MIRSARPLPALALALLLAACASYAPQPLARDPALLAPPVASILQARADAIPRPWLAPVRIDLQAPLDDAAVATLAVVNGPDLVALRTRAGIAEAQAFAAGLLPDPTFSLGADKVLRGPDTLLNLSAALGFDLNALRTRALTRAQANAQARSVRLDLAWAEWQAAGQARLQAARIRAYERQLPPLRDSARSAAQLAEASQRAAARGDITAEAAQAQRLAVLDAQTRLRTLEQDLLTARQTLNRLLGLPPQTPLALADTPMNAAQPAPLEALFTQAIAQRSDLAALRAGYDAQEAALHKAILQQFPSLNLSLTGNRDSAGNLLLGPAIDFTLPLWNRSRGNIAVETATRASLRAEYAARLFQTRADLASAREALLLALRQRAAAQADAPALRMQAEAAQAAAHRGDLAQAAADALAQAWRDRALLLAQLEQTIAEQRIALELLIGAPTEETP</sequence>
<dbReference type="GO" id="GO:0015562">
    <property type="term" value="F:efflux transmembrane transporter activity"/>
    <property type="evidence" value="ECO:0007669"/>
    <property type="project" value="InterPro"/>
</dbReference>
<dbReference type="PROSITE" id="PS51257">
    <property type="entry name" value="PROKAR_LIPOPROTEIN"/>
    <property type="match status" value="1"/>
</dbReference>
<accession>A0A4R3N8R3</accession>
<dbReference type="PANTHER" id="PTHR30203:SF24">
    <property type="entry name" value="BLR4935 PROTEIN"/>
    <property type="match status" value="1"/>
</dbReference>
<keyword evidence="3" id="KW-1185">Reference proteome</keyword>
<evidence type="ECO:0000256" key="1">
    <source>
        <dbReference type="SAM" id="SignalP"/>
    </source>
</evidence>
<feature type="chain" id="PRO_5020413251" evidence="1">
    <location>
        <begin position="25"/>
        <end position="450"/>
    </location>
</feature>
<dbReference type="Gene3D" id="1.20.1600.10">
    <property type="entry name" value="Outer membrane efflux proteins (OEP)"/>
    <property type="match status" value="1"/>
</dbReference>
<feature type="signal peptide" evidence="1">
    <location>
        <begin position="1"/>
        <end position="24"/>
    </location>
</feature>
<keyword evidence="1" id="KW-0732">Signal</keyword>
<dbReference type="OrthoDB" id="9791261at2"/>
<dbReference type="AlphaFoldDB" id="A0A4R3N8R3"/>
<gene>
    <name evidence="2" type="ORF">EDC34_103256</name>
</gene>
<protein>
    <submittedName>
        <fullName evidence="2">Outer membrane protein TolC</fullName>
    </submittedName>
</protein>
<evidence type="ECO:0000313" key="3">
    <source>
        <dbReference type="Proteomes" id="UP000295414"/>
    </source>
</evidence>
<dbReference type="InterPro" id="IPR010131">
    <property type="entry name" value="MdtP/NodT-like"/>
</dbReference>